<dbReference type="InterPro" id="IPR036388">
    <property type="entry name" value="WH-like_DNA-bd_sf"/>
</dbReference>
<feature type="domain" description="HTH marR-type" evidence="1">
    <location>
        <begin position="33"/>
        <end position="169"/>
    </location>
</feature>
<dbReference type="PROSITE" id="PS50995">
    <property type="entry name" value="HTH_MARR_2"/>
    <property type="match status" value="1"/>
</dbReference>
<proteinExistence type="predicted"/>
<comment type="caution">
    <text evidence="2">The sequence shown here is derived from an EMBL/GenBank/DDBJ whole genome shotgun (WGS) entry which is preliminary data.</text>
</comment>
<keyword evidence="3" id="KW-1185">Reference proteome</keyword>
<dbReference type="InterPro" id="IPR039422">
    <property type="entry name" value="MarR/SlyA-like"/>
</dbReference>
<dbReference type="EMBL" id="BCTA01000026">
    <property type="protein sequence ID" value="GAT08799.1"/>
    <property type="molecule type" value="Genomic_DNA"/>
</dbReference>
<dbReference type="SUPFAM" id="SSF46785">
    <property type="entry name" value="Winged helix' DNA-binding domain"/>
    <property type="match status" value="1"/>
</dbReference>
<dbReference type="SMART" id="SM00347">
    <property type="entry name" value="HTH_MARR"/>
    <property type="match status" value="1"/>
</dbReference>
<accession>A0ABQ0KHN7</accession>
<gene>
    <name evidence="2" type="ORF">RMCN_1932</name>
</gene>
<dbReference type="InterPro" id="IPR000835">
    <property type="entry name" value="HTH_MarR-typ"/>
</dbReference>
<dbReference type="InterPro" id="IPR036390">
    <property type="entry name" value="WH_DNA-bd_sf"/>
</dbReference>
<dbReference type="PANTHER" id="PTHR33164">
    <property type="entry name" value="TRANSCRIPTIONAL REGULATOR, MARR FAMILY"/>
    <property type="match status" value="1"/>
</dbReference>
<dbReference type="Pfam" id="PF01047">
    <property type="entry name" value="MarR"/>
    <property type="match status" value="1"/>
</dbReference>
<dbReference type="Proteomes" id="UP000069773">
    <property type="component" value="Unassembled WGS sequence"/>
</dbReference>
<name>A0ABQ0KHN7_MYCNV</name>
<dbReference type="Gene3D" id="1.10.10.10">
    <property type="entry name" value="Winged helix-like DNA-binding domain superfamily/Winged helix DNA-binding domain"/>
    <property type="match status" value="1"/>
</dbReference>
<sequence length="183" mass="20085">MVASNVRAVYYDRMEGIIAGRTAGDMPGLDIAEQRSWQNFLDAALRLYATLNRSLVDKHHLTLNDVRLLDILDKSPTGSARMGDLAENLMSLPSRVTRQIRRLEMAGLVCRGASPDDGRGVLASITDDGRTAVRDAMITYGESVRAHFLDRLSRPQVAAMGENCRRISVGLKNGSMNAKLGRV</sequence>
<reference evidence="2 3" key="1">
    <citation type="journal article" date="2016" name="Genome Announc.">
        <title>Draft Genome Sequences of Five Rapidly Growing Mycobacterium Species, M. thermoresistibile, M. fortuitum subsp. acetamidolyticum, M. canariasense, M. brisbanense, and M. novocastrense.</title>
        <authorList>
            <person name="Katahira K."/>
            <person name="Ogura Y."/>
            <person name="Gotoh Y."/>
            <person name="Hayashi T."/>
        </authorList>
    </citation>
    <scope>NUCLEOTIDE SEQUENCE [LARGE SCALE GENOMIC DNA]</scope>
    <source>
        <strain evidence="2 3">JCM18114</strain>
    </source>
</reference>
<protein>
    <submittedName>
        <fullName evidence="2">MarR family transcriptional regulator</fullName>
    </submittedName>
</protein>
<dbReference type="PANTHER" id="PTHR33164:SF99">
    <property type="entry name" value="MARR FAMILY REGULATORY PROTEIN"/>
    <property type="match status" value="1"/>
</dbReference>
<evidence type="ECO:0000313" key="2">
    <source>
        <dbReference type="EMBL" id="GAT08799.1"/>
    </source>
</evidence>
<evidence type="ECO:0000259" key="1">
    <source>
        <dbReference type="PROSITE" id="PS50995"/>
    </source>
</evidence>
<organism evidence="2 3">
    <name type="scientific">Mycolicibacterium novocastrense</name>
    <name type="common">Mycobacterium novocastrense</name>
    <dbReference type="NCBI Taxonomy" id="59813"/>
    <lineage>
        <taxon>Bacteria</taxon>
        <taxon>Bacillati</taxon>
        <taxon>Actinomycetota</taxon>
        <taxon>Actinomycetes</taxon>
        <taxon>Mycobacteriales</taxon>
        <taxon>Mycobacteriaceae</taxon>
        <taxon>Mycolicibacterium</taxon>
    </lineage>
</organism>
<evidence type="ECO:0000313" key="3">
    <source>
        <dbReference type="Proteomes" id="UP000069773"/>
    </source>
</evidence>